<sequence length="603" mass="65583">MSFTMVKTTTSLAWHIFPVFASLAAAVPSPLHYDTSRYDYIVVGGGTSGLVVANRLSEDPSVSVAIIEAGDLVFDNKNVTDVSAYGKAFGTQIDWAYKSEPQKHALNESQTLRAGKALGGNSTFNGMTYLRAEDSQLDAWAKLGNNITWDSLLPYYERSEYFQVPTAAQTQLGASYDSAYHGYVGPLAVGWPDEMVGGNFSNTLNATFASMNLPWNGEPNAGHMRGYNIFPKTVDRTQNVREDAGRAFYLPISDRPNLDLYRNAFAQKLTWESKSHMSKPFANGVTFLSANGTETTLTATREVVLSAGSLRSSLLLELSGVGNKKILERNGINVTVNNPFVGENLQDQTTTDTSYNATAEFKGAGGFIGYFNVEDVYGNKTANVSASIKQSIPEYARKTAKSSGNVLHAQTLERLFSIQHDIIFKEKAVISEVIVNAPSSGSSLLEYWGLMPFSRGNIHIQSANASAPAAINPNYFELEWDMMQQVGTAKMARDVANTSPFKDLLTGETLPGLAAVPANASDNEWAAWLKTTYRSNFHYVSTAAMMSEDLGGVVDSDHLVYGTANVRVVDASVLPFQVSGHLTSTLYALAERAAERIKLCHQG</sequence>
<dbReference type="InterPro" id="IPR027424">
    <property type="entry name" value="Glucose_Oxidase_domain_2"/>
</dbReference>
<dbReference type="PIRSF" id="PIRSF000137">
    <property type="entry name" value="Alcohol_oxidase"/>
    <property type="match status" value="1"/>
</dbReference>
<gene>
    <name evidence="10" type="ORF">BTJ68_15084</name>
</gene>
<feature type="binding site" evidence="7">
    <location>
        <begin position="47"/>
        <end position="48"/>
    </location>
    <ligand>
        <name>FAD</name>
        <dbReference type="ChEBI" id="CHEBI:57692"/>
    </ligand>
</feature>
<keyword evidence="8" id="KW-0732">Signal</keyword>
<comment type="cofactor">
    <cofactor evidence="1 7">
        <name>FAD</name>
        <dbReference type="ChEBI" id="CHEBI:57692"/>
    </cofactor>
</comment>
<organism evidence="10 11">
    <name type="scientific">Hortaea werneckii EXF-2000</name>
    <dbReference type="NCBI Taxonomy" id="1157616"/>
    <lineage>
        <taxon>Eukaryota</taxon>
        <taxon>Fungi</taxon>
        <taxon>Dikarya</taxon>
        <taxon>Ascomycota</taxon>
        <taxon>Pezizomycotina</taxon>
        <taxon>Dothideomycetes</taxon>
        <taxon>Dothideomycetidae</taxon>
        <taxon>Mycosphaerellales</taxon>
        <taxon>Teratosphaeriaceae</taxon>
        <taxon>Hortaea</taxon>
    </lineage>
</organism>
<accession>A0A1Z5SM34</accession>
<comment type="caution">
    <text evidence="10">The sequence shown here is derived from an EMBL/GenBank/DDBJ whole genome shotgun (WGS) entry which is preliminary data.</text>
</comment>
<feature type="chain" id="PRO_5012419123" description="Glucose-methanol-choline oxidoreductase N-terminal domain-containing protein" evidence="8">
    <location>
        <begin position="27"/>
        <end position="603"/>
    </location>
</feature>
<dbReference type="STRING" id="1157616.A0A1Z5SM34"/>
<keyword evidence="11" id="KW-1185">Reference proteome</keyword>
<dbReference type="InParanoid" id="A0A1Z5SM34"/>
<comment type="similarity">
    <text evidence="2">Belongs to the GMC oxidoreductase family.</text>
</comment>
<feature type="domain" description="Glucose-methanol-choline oxidoreductase N-terminal" evidence="9">
    <location>
        <begin position="308"/>
        <end position="322"/>
    </location>
</feature>
<evidence type="ECO:0000256" key="6">
    <source>
        <dbReference type="PIRSR" id="PIRSR000137-1"/>
    </source>
</evidence>
<dbReference type="EMBL" id="MUNK01000433">
    <property type="protein sequence ID" value="OTA20776.1"/>
    <property type="molecule type" value="Genomic_DNA"/>
</dbReference>
<dbReference type="PROSITE" id="PS00624">
    <property type="entry name" value="GMC_OXRED_2"/>
    <property type="match status" value="1"/>
</dbReference>
<feature type="active site" description="Proton acceptor" evidence="6">
    <location>
        <position position="581"/>
    </location>
</feature>
<evidence type="ECO:0000313" key="10">
    <source>
        <dbReference type="EMBL" id="OTA20776.1"/>
    </source>
</evidence>
<protein>
    <recommendedName>
        <fullName evidence="9">Glucose-methanol-choline oxidoreductase N-terminal domain-containing protein</fullName>
    </recommendedName>
</protein>
<evidence type="ECO:0000256" key="2">
    <source>
        <dbReference type="ARBA" id="ARBA00010790"/>
    </source>
</evidence>
<evidence type="ECO:0000256" key="7">
    <source>
        <dbReference type="PIRSR" id="PIRSR000137-2"/>
    </source>
</evidence>
<dbReference type="Pfam" id="PF05199">
    <property type="entry name" value="GMC_oxred_C"/>
    <property type="match status" value="1"/>
</dbReference>
<evidence type="ECO:0000256" key="5">
    <source>
        <dbReference type="ARBA" id="ARBA00023002"/>
    </source>
</evidence>
<evidence type="ECO:0000256" key="4">
    <source>
        <dbReference type="ARBA" id="ARBA00022827"/>
    </source>
</evidence>
<dbReference type="VEuPathDB" id="FungiDB:BTJ68_15084"/>
<evidence type="ECO:0000256" key="1">
    <source>
        <dbReference type="ARBA" id="ARBA00001974"/>
    </source>
</evidence>
<reference evidence="10 11" key="1">
    <citation type="submission" date="2017-01" db="EMBL/GenBank/DDBJ databases">
        <title>The recent genome duplication of the halophilic yeast Hortaea werneckii: insights from long-read sequencing.</title>
        <authorList>
            <person name="Sinha S."/>
            <person name="Flibotte S."/>
            <person name="Neira M."/>
            <person name="Lenassi M."/>
            <person name="Gostincar C."/>
            <person name="Stajich J.E."/>
            <person name="Nislow C.E."/>
        </authorList>
    </citation>
    <scope>NUCLEOTIDE SEQUENCE [LARGE SCALE GENOMIC DNA]</scope>
    <source>
        <strain evidence="10 11">EXF-2000</strain>
    </source>
</reference>
<keyword evidence="3" id="KW-0285">Flavoprotein</keyword>
<dbReference type="OrthoDB" id="269227at2759"/>
<dbReference type="GO" id="GO:0050660">
    <property type="term" value="F:flavin adenine dinucleotide binding"/>
    <property type="evidence" value="ECO:0007669"/>
    <property type="project" value="InterPro"/>
</dbReference>
<dbReference type="InterPro" id="IPR036188">
    <property type="entry name" value="FAD/NAD-bd_sf"/>
</dbReference>
<feature type="active site" description="Proton donor" evidence="6">
    <location>
        <position position="538"/>
    </location>
</feature>
<dbReference type="PANTHER" id="PTHR11552">
    <property type="entry name" value="GLUCOSE-METHANOL-CHOLINE GMC OXIDOREDUCTASE"/>
    <property type="match status" value="1"/>
</dbReference>
<evidence type="ECO:0000259" key="9">
    <source>
        <dbReference type="PROSITE" id="PS00624"/>
    </source>
</evidence>
<keyword evidence="5" id="KW-0560">Oxidoreductase</keyword>
<dbReference type="AlphaFoldDB" id="A0A1Z5SM34"/>
<dbReference type="GO" id="GO:0016614">
    <property type="term" value="F:oxidoreductase activity, acting on CH-OH group of donors"/>
    <property type="evidence" value="ECO:0007669"/>
    <property type="project" value="InterPro"/>
</dbReference>
<name>A0A1Z5SM34_HORWE</name>
<dbReference type="Proteomes" id="UP000194280">
    <property type="component" value="Unassembled WGS sequence"/>
</dbReference>
<feature type="signal peptide" evidence="8">
    <location>
        <begin position="1"/>
        <end position="26"/>
    </location>
</feature>
<dbReference type="SUPFAM" id="SSF51905">
    <property type="entry name" value="FAD/NAD(P)-binding domain"/>
    <property type="match status" value="1"/>
</dbReference>
<dbReference type="InterPro" id="IPR007867">
    <property type="entry name" value="GMC_OxRtase_C"/>
</dbReference>
<dbReference type="Gene3D" id="3.30.560.10">
    <property type="entry name" value="Glucose Oxidase, domain 3"/>
    <property type="match status" value="1"/>
</dbReference>
<dbReference type="PANTHER" id="PTHR11552:SF201">
    <property type="entry name" value="GLUCOSE-METHANOL-CHOLINE OXIDOREDUCTASE N-TERMINAL DOMAIN-CONTAINING PROTEIN"/>
    <property type="match status" value="1"/>
</dbReference>
<dbReference type="InterPro" id="IPR000172">
    <property type="entry name" value="GMC_OxRdtase_N"/>
</dbReference>
<dbReference type="Gene3D" id="4.10.450.10">
    <property type="entry name" value="Glucose Oxidase, domain 2"/>
    <property type="match status" value="1"/>
</dbReference>
<dbReference type="Gene3D" id="3.50.50.60">
    <property type="entry name" value="FAD/NAD(P)-binding domain"/>
    <property type="match status" value="1"/>
</dbReference>
<dbReference type="InterPro" id="IPR012132">
    <property type="entry name" value="GMC_OxRdtase"/>
</dbReference>
<proteinExistence type="inferred from homology"/>
<dbReference type="Pfam" id="PF00732">
    <property type="entry name" value="GMC_oxred_N"/>
    <property type="match status" value="1"/>
</dbReference>
<evidence type="ECO:0000256" key="3">
    <source>
        <dbReference type="ARBA" id="ARBA00022630"/>
    </source>
</evidence>
<keyword evidence="4 7" id="KW-0274">FAD</keyword>
<evidence type="ECO:0000256" key="8">
    <source>
        <dbReference type="SAM" id="SignalP"/>
    </source>
</evidence>
<dbReference type="SUPFAM" id="SSF54373">
    <property type="entry name" value="FAD-linked reductases, C-terminal domain"/>
    <property type="match status" value="1"/>
</dbReference>
<evidence type="ECO:0000313" key="11">
    <source>
        <dbReference type="Proteomes" id="UP000194280"/>
    </source>
</evidence>